<dbReference type="RefSeq" id="WP_121922830.1">
    <property type="nucleotide sequence ID" value="NZ_REFO01000011.1"/>
</dbReference>
<dbReference type="Gene3D" id="1.10.40.30">
    <property type="entry name" value="Fumarase/aspartase (C-terminal domain)"/>
    <property type="match status" value="1"/>
</dbReference>
<dbReference type="PANTHER" id="PTHR43172">
    <property type="entry name" value="ADENYLOSUCCINATE LYASE"/>
    <property type="match status" value="1"/>
</dbReference>
<evidence type="ECO:0000313" key="14">
    <source>
        <dbReference type="EMBL" id="RMA97036.1"/>
    </source>
</evidence>
<protein>
    <recommendedName>
        <fullName evidence="5 11">Adenylosuccinate lyase</fullName>
        <shortName evidence="12">ASL</shortName>
        <ecNumber evidence="4 11">4.3.2.2</ecNumber>
    </recommendedName>
    <alternativeName>
        <fullName evidence="9 12">Adenylosuccinase</fullName>
    </alternativeName>
</protein>
<organism evidence="14 15">
    <name type="scientific">Hydrogenothermus marinus</name>
    <dbReference type="NCBI Taxonomy" id="133270"/>
    <lineage>
        <taxon>Bacteria</taxon>
        <taxon>Pseudomonadati</taxon>
        <taxon>Aquificota</taxon>
        <taxon>Aquificia</taxon>
        <taxon>Aquificales</taxon>
        <taxon>Hydrogenothermaceae</taxon>
        <taxon>Hydrogenothermus</taxon>
    </lineage>
</organism>
<evidence type="ECO:0000256" key="1">
    <source>
        <dbReference type="ARBA" id="ARBA00004706"/>
    </source>
</evidence>
<dbReference type="InterPro" id="IPR000362">
    <property type="entry name" value="Fumarate_lyase_fam"/>
</dbReference>
<evidence type="ECO:0000256" key="6">
    <source>
        <dbReference type="ARBA" id="ARBA00022755"/>
    </source>
</evidence>
<dbReference type="Gene3D" id="1.20.200.10">
    <property type="entry name" value="Fumarase/aspartase (Central domain)"/>
    <property type="match status" value="1"/>
</dbReference>
<keyword evidence="15" id="KW-1185">Reference proteome</keyword>
<dbReference type="OrthoDB" id="9768878at2"/>
<comment type="catalytic activity">
    <reaction evidence="10">
        <text>N(6)-(1,2-dicarboxyethyl)-AMP = fumarate + AMP</text>
        <dbReference type="Rhea" id="RHEA:16853"/>
        <dbReference type="ChEBI" id="CHEBI:29806"/>
        <dbReference type="ChEBI" id="CHEBI:57567"/>
        <dbReference type="ChEBI" id="CHEBI:456215"/>
        <dbReference type="EC" id="4.3.2.2"/>
    </reaction>
    <physiologicalReaction direction="left-to-right" evidence="10">
        <dbReference type="Rhea" id="RHEA:16854"/>
    </physiologicalReaction>
</comment>
<dbReference type="InterPro" id="IPR004769">
    <property type="entry name" value="Pur_lyase"/>
</dbReference>
<dbReference type="FunFam" id="1.10.40.30:FF:000007">
    <property type="entry name" value="Adenylosuccinate lyase"/>
    <property type="match status" value="1"/>
</dbReference>
<dbReference type="InterPro" id="IPR019468">
    <property type="entry name" value="AdenyloSucc_lyase_C"/>
</dbReference>
<dbReference type="UniPathway" id="UPA00075">
    <property type="reaction ID" value="UER00336"/>
</dbReference>
<comment type="pathway">
    <text evidence="2 12">Purine metabolism; AMP biosynthesis via de novo pathway; AMP from IMP: step 2/2.</text>
</comment>
<comment type="similarity">
    <text evidence="3 12">Belongs to the lyase 1 family. Adenylosuccinate lyase subfamily.</text>
</comment>
<dbReference type="InterPro" id="IPR022761">
    <property type="entry name" value="Fumarate_lyase_N"/>
</dbReference>
<evidence type="ECO:0000256" key="8">
    <source>
        <dbReference type="ARBA" id="ARBA00024477"/>
    </source>
</evidence>
<evidence type="ECO:0000256" key="2">
    <source>
        <dbReference type="ARBA" id="ARBA00004734"/>
    </source>
</evidence>
<dbReference type="Pfam" id="PF10397">
    <property type="entry name" value="ADSL_C"/>
    <property type="match status" value="1"/>
</dbReference>
<evidence type="ECO:0000256" key="3">
    <source>
        <dbReference type="ARBA" id="ARBA00008273"/>
    </source>
</evidence>
<dbReference type="SUPFAM" id="SSF48557">
    <property type="entry name" value="L-aspartase-like"/>
    <property type="match status" value="1"/>
</dbReference>
<dbReference type="PRINTS" id="PR00145">
    <property type="entry name" value="ARGSUCLYASE"/>
</dbReference>
<accession>A0A3M0BK17</accession>
<proteinExistence type="inferred from homology"/>
<dbReference type="InterPro" id="IPR024083">
    <property type="entry name" value="Fumarase/histidase_N"/>
</dbReference>
<dbReference type="FunFam" id="1.20.200.10:FF:000008">
    <property type="entry name" value="Adenylosuccinate lyase"/>
    <property type="match status" value="1"/>
</dbReference>
<dbReference type="PANTHER" id="PTHR43172:SF1">
    <property type="entry name" value="ADENYLOSUCCINATE LYASE"/>
    <property type="match status" value="1"/>
</dbReference>
<dbReference type="Pfam" id="PF00206">
    <property type="entry name" value="Lyase_1"/>
    <property type="match status" value="1"/>
</dbReference>
<evidence type="ECO:0000259" key="13">
    <source>
        <dbReference type="SMART" id="SM00998"/>
    </source>
</evidence>
<dbReference type="PRINTS" id="PR00149">
    <property type="entry name" value="FUMRATELYASE"/>
</dbReference>
<dbReference type="GO" id="GO:0005829">
    <property type="term" value="C:cytosol"/>
    <property type="evidence" value="ECO:0007669"/>
    <property type="project" value="TreeGrafter"/>
</dbReference>
<dbReference type="UniPathway" id="UPA00074">
    <property type="reaction ID" value="UER00132"/>
</dbReference>
<dbReference type="GO" id="GO:0006189">
    <property type="term" value="P:'de novo' IMP biosynthetic process"/>
    <property type="evidence" value="ECO:0007669"/>
    <property type="project" value="UniProtKB-UniPathway"/>
</dbReference>
<comment type="caution">
    <text evidence="14">The sequence shown here is derived from an EMBL/GenBank/DDBJ whole genome shotgun (WGS) entry which is preliminary data.</text>
</comment>
<dbReference type="Proteomes" id="UP000280842">
    <property type="component" value="Unassembled WGS sequence"/>
</dbReference>
<dbReference type="InterPro" id="IPR008948">
    <property type="entry name" value="L-Aspartase-like"/>
</dbReference>
<comment type="pathway">
    <text evidence="1 12">Purine metabolism; IMP biosynthesis via de novo pathway; 5-amino-1-(5-phospho-D-ribosyl)imidazole-4-carboxamide from 5-amino-1-(5-phospho-D-ribosyl)imidazole-4-carboxylate: step 2/2.</text>
</comment>
<feature type="domain" description="Adenylosuccinate lyase C-terminal" evidence="13">
    <location>
        <begin position="352"/>
        <end position="433"/>
    </location>
</feature>
<dbReference type="EC" id="4.3.2.2" evidence="4 11"/>
<dbReference type="GO" id="GO:0070626">
    <property type="term" value="F:(S)-2-(5-amino-1-(5-phospho-D-ribosyl)imidazole-4-carboxamido) succinate lyase (fumarate-forming) activity"/>
    <property type="evidence" value="ECO:0007669"/>
    <property type="project" value="TreeGrafter"/>
</dbReference>
<dbReference type="CDD" id="cd01360">
    <property type="entry name" value="Adenylsuccinate_lyase_1"/>
    <property type="match status" value="1"/>
</dbReference>
<dbReference type="PROSITE" id="PS00163">
    <property type="entry name" value="FUMARATE_LYASES"/>
    <property type="match status" value="1"/>
</dbReference>
<dbReference type="InterPro" id="IPR020557">
    <property type="entry name" value="Fumarate_lyase_CS"/>
</dbReference>
<keyword evidence="7 12" id="KW-0456">Lyase</keyword>
<dbReference type="Gene3D" id="1.10.275.10">
    <property type="entry name" value="Fumarase/aspartase (N-terminal domain)"/>
    <property type="match status" value="1"/>
</dbReference>
<name>A0A3M0BK17_9AQUI</name>
<evidence type="ECO:0000256" key="5">
    <source>
        <dbReference type="ARBA" id="ARBA00017058"/>
    </source>
</evidence>
<evidence type="ECO:0000313" key="15">
    <source>
        <dbReference type="Proteomes" id="UP000280842"/>
    </source>
</evidence>
<dbReference type="EMBL" id="REFO01000011">
    <property type="protein sequence ID" value="RMA97036.1"/>
    <property type="molecule type" value="Genomic_DNA"/>
</dbReference>
<comment type="catalytic activity">
    <reaction evidence="8">
        <text>(2S)-2-[5-amino-1-(5-phospho-beta-D-ribosyl)imidazole-4-carboxamido]succinate = 5-amino-1-(5-phospho-beta-D-ribosyl)imidazole-4-carboxamide + fumarate</text>
        <dbReference type="Rhea" id="RHEA:23920"/>
        <dbReference type="ChEBI" id="CHEBI:29806"/>
        <dbReference type="ChEBI" id="CHEBI:58443"/>
        <dbReference type="ChEBI" id="CHEBI:58475"/>
        <dbReference type="EC" id="4.3.2.2"/>
    </reaction>
    <physiologicalReaction direction="left-to-right" evidence="8">
        <dbReference type="Rhea" id="RHEA:23921"/>
    </physiologicalReaction>
</comment>
<reference evidence="14 15" key="1">
    <citation type="submission" date="2018-10" db="EMBL/GenBank/DDBJ databases">
        <title>Genomic Encyclopedia of Archaeal and Bacterial Type Strains, Phase II (KMG-II): from individual species to whole genera.</title>
        <authorList>
            <person name="Goeker M."/>
        </authorList>
    </citation>
    <scope>NUCLEOTIDE SEQUENCE [LARGE SCALE GENOMIC DNA]</scope>
    <source>
        <strain evidence="14 15">VM1</strain>
    </source>
</reference>
<evidence type="ECO:0000256" key="9">
    <source>
        <dbReference type="ARBA" id="ARBA00030717"/>
    </source>
</evidence>
<dbReference type="NCBIfam" id="TIGR00928">
    <property type="entry name" value="purB"/>
    <property type="match status" value="1"/>
</dbReference>
<evidence type="ECO:0000256" key="11">
    <source>
        <dbReference type="NCBIfam" id="TIGR00928"/>
    </source>
</evidence>
<evidence type="ECO:0000256" key="7">
    <source>
        <dbReference type="ARBA" id="ARBA00023239"/>
    </source>
</evidence>
<dbReference type="AlphaFoldDB" id="A0A3M0BK17"/>
<evidence type="ECO:0000256" key="4">
    <source>
        <dbReference type="ARBA" id="ARBA00012339"/>
    </source>
</evidence>
<dbReference type="SMART" id="SM00998">
    <property type="entry name" value="ADSL_C"/>
    <property type="match status" value="1"/>
</dbReference>
<evidence type="ECO:0000256" key="10">
    <source>
        <dbReference type="ARBA" id="ARBA00049115"/>
    </source>
</evidence>
<dbReference type="GO" id="GO:0044208">
    <property type="term" value="P:'de novo' AMP biosynthetic process"/>
    <property type="evidence" value="ECO:0007669"/>
    <property type="project" value="UniProtKB-UniPathway"/>
</dbReference>
<keyword evidence="6 12" id="KW-0658">Purine biosynthesis</keyword>
<evidence type="ECO:0000256" key="12">
    <source>
        <dbReference type="RuleBase" id="RU361172"/>
    </source>
</evidence>
<sequence length="436" mass="49989">MIKRYTLPEMGQVWSEVNKFKKWLDVEIAICKAWNKLGKIPDEALKEIEEKTYIDEKVVERIHELDKIYNHDVLAFVTAVAEQVGENGRYIHLGVTSSDVIDTALGLLMREAIDILLKDIDQLLPILEENAFKYKDTVMMGRTHGVHAEPMVFGLKFALWYEEMKRNRKRLEQAKEVVSVGAISGAVGTYSNIDPMVEKYALEELGLKPEPVSNQVVQRDRHAQFMTAMAITASSLEKIAVEIRHLQRTEVLEAQEPFKKGQRGSSAMPHKKNPITCERITGLARVIRANSIPAMEDIALWHERDISHSSVERVVMPDSAIALDYILNLTIKVLKDLVVYPERMKKNMDLSKGLYFSSKVLVALVEKGLSRDEAYDIVQRNAMKAWDTEGLMFKDALLQDEEVTKRLSKEELDEIFDVNKFLRNVPYIYERVFGKY</sequence>
<gene>
    <name evidence="14" type="ORF">CLV39_0689</name>
</gene>
<dbReference type="GO" id="GO:0004018">
    <property type="term" value="F:N6-(1,2-dicarboxyethyl)AMP AMP-lyase (fumarate-forming) activity"/>
    <property type="evidence" value="ECO:0007669"/>
    <property type="project" value="UniProtKB-UniRule"/>
</dbReference>